<dbReference type="InterPro" id="IPR029058">
    <property type="entry name" value="AB_hydrolase_fold"/>
</dbReference>
<dbReference type="GO" id="GO:0016787">
    <property type="term" value="F:hydrolase activity"/>
    <property type="evidence" value="ECO:0007669"/>
    <property type="project" value="UniProtKB-KW"/>
</dbReference>
<accession>A0ABV2WK58</accession>
<protein>
    <submittedName>
        <fullName evidence="2">Alpha/beta fold hydrolase</fullName>
    </submittedName>
</protein>
<proteinExistence type="predicted"/>
<dbReference type="Proteomes" id="UP001550628">
    <property type="component" value="Unassembled WGS sequence"/>
</dbReference>
<name>A0ABV2WK58_9NOCA</name>
<dbReference type="Pfam" id="PF00561">
    <property type="entry name" value="Abhydrolase_1"/>
    <property type="match status" value="1"/>
</dbReference>
<dbReference type="PRINTS" id="PR00111">
    <property type="entry name" value="ABHYDROLASE"/>
</dbReference>
<dbReference type="Gene3D" id="3.40.50.1820">
    <property type="entry name" value="alpha/beta hydrolase"/>
    <property type="match status" value="1"/>
</dbReference>
<dbReference type="GeneID" id="96247081"/>
<evidence type="ECO:0000313" key="2">
    <source>
        <dbReference type="EMBL" id="MEU1951271.1"/>
    </source>
</evidence>
<evidence type="ECO:0000259" key="1">
    <source>
        <dbReference type="Pfam" id="PF00561"/>
    </source>
</evidence>
<organism evidence="2 3">
    <name type="scientific">Nocardia rhamnosiphila</name>
    <dbReference type="NCBI Taxonomy" id="426716"/>
    <lineage>
        <taxon>Bacteria</taxon>
        <taxon>Bacillati</taxon>
        <taxon>Actinomycetota</taxon>
        <taxon>Actinomycetes</taxon>
        <taxon>Mycobacteriales</taxon>
        <taxon>Nocardiaceae</taxon>
        <taxon>Nocardia</taxon>
    </lineage>
</organism>
<dbReference type="PANTHER" id="PTHR43433">
    <property type="entry name" value="HYDROLASE, ALPHA/BETA FOLD FAMILY PROTEIN"/>
    <property type="match status" value="1"/>
</dbReference>
<dbReference type="InterPro" id="IPR000073">
    <property type="entry name" value="AB_hydrolase_1"/>
</dbReference>
<feature type="domain" description="AB hydrolase-1" evidence="1">
    <location>
        <begin position="33"/>
        <end position="259"/>
    </location>
</feature>
<dbReference type="RefSeq" id="WP_051714502.1">
    <property type="nucleotide sequence ID" value="NZ_JBEXYG010000001.1"/>
</dbReference>
<evidence type="ECO:0000313" key="3">
    <source>
        <dbReference type="Proteomes" id="UP001550628"/>
    </source>
</evidence>
<dbReference type="InterPro" id="IPR050471">
    <property type="entry name" value="AB_hydrolase"/>
</dbReference>
<keyword evidence="3" id="KW-1185">Reference proteome</keyword>
<reference evidence="2 3" key="1">
    <citation type="submission" date="2024-06" db="EMBL/GenBank/DDBJ databases">
        <title>The Natural Products Discovery Center: Release of the First 8490 Sequenced Strains for Exploring Actinobacteria Biosynthetic Diversity.</title>
        <authorList>
            <person name="Kalkreuter E."/>
            <person name="Kautsar S.A."/>
            <person name="Yang D."/>
            <person name="Bader C.D."/>
            <person name="Teijaro C.N."/>
            <person name="Fluegel L."/>
            <person name="Davis C.M."/>
            <person name="Simpson J.R."/>
            <person name="Lauterbach L."/>
            <person name="Steele A.D."/>
            <person name="Gui C."/>
            <person name="Meng S."/>
            <person name="Li G."/>
            <person name="Viehrig K."/>
            <person name="Ye F."/>
            <person name="Su P."/>
            <person name="Kiefer A.F."/>
            <person name="Nichols A."/>
            <person name="Cepeda A.J."/>
            <person name="Yan W."/>
            <person name="Fan B."/>
            <person name="Jiang Y."/>
            <person name="Adhikari A."/>
            <person name="Zheng C.-J."/>
            <person name="Schuster L."/>
            <person name="Cowan T.M."/>
            <person name="Smanski M.J."/>
            <person name="Chevrette M.G."/>
            <person name="De Carvalho L.P.S."/>
            <person name="Shen B."/>
        </authorList>
    </citation>
    <scope>NUCLEOTIDE SEQUENCE [LARGE SCALE GENOMIC DNA]</scope>
    <source>
        <strain evidence="2 3">NPDC019708</strain>
    </source>
</reference>
<keyword evidence="2" id="KW-0378">Hydrolase</keyword>
<sequence length="274" mass="29356">MSETVHTAAAGPVAVRPDGTALVCQVSGPATAPPLLLLPGQANSHRWWDGVRPGLDRNFRTITFDYRGTGNTRADDTDAAAWTTRLFAADAAAVLDALGYPSAHVYATSMGGRVAQWLAARHPERVQRLVLACTSPGGSLARERGPEIRRLLADPDPRGRHTVLLELMYTPAWLAAPPRRSTLLGDPRMSARAARGHLRASNRHDASAVLGEIRAQTLVLHGSEDQMVPTRNAELLAAAVPDAAVEIFPGGRHGFFDEFPAVGDRVTEFLLVGS</sequence>
<comment type="caution">
    <text evidence="2">The sequence shown here is derived from an EMBL/GenBank/DDBJ whole genome shotgun (WGS) entry which is preliminary data.</text>
</comment>
<dbReference type="PANTHER" id="PTHR43433:SF5">
    <property type="entry name" value="AB HYDROLASE-1 DOMAIN-CONTAINING PROTEIN"/>
    <property type="match status" value="1"/>
</dbReference>
<dbReference type="EMBL" id="JBEYBF010000002">
    <property type="protein sequence ID" value="MEU1951271.1"/>
    <property type="molecule type" value="Genomic_DNA"/>
</dbReference>
<dbReference type="SUPFAM" id="SSF53474">
    <property type="entry name" value="alpha/beta-Hydrolases"/>
    <property type="match status" value="1"/>
</dbReference>
<gene>
    <name evidence="2" type="ORF">ABZ510_05360</name>
</gene>